<dbReference type="EMBL" id="EF066650">
    <property type="protein sequence ID" value="ABN47047.1"/>
    <property type="molecule type" value="Genomic_DNA"/>
</dbReference>
<name>A4KVE6_SINMM</name>
<accession>A4KVE6</accession>
<gene>
    <name evidence="1" type="primary">orf41</name>
</gene>
<reference evidence="1 2" key="1">
    <citation type="journal article" date="2007" name="FEMS Microbiol. Lett.">
        <title>Sequence analysis of the 181-kb accessory plasmid pSmeSM11b, isolated from a dominant Sinorhizobium meliloti strain identified during a long-term field release experiment.</title>
        <authorList>
            <person name="Stiens M."/>
            <person name="Schneiker S."/>
            <person name="Puhler A."/>
            <person name="Schluter A."/>
        </authorList>
    </citation>
    <scope>NUCLEOTIDE SEQUENCE [LARGE SCALE GENOMIC DNA]</scope>
    <source>
        <strain evidence="1 2">SM11</strain>
        <plasmid evidence="2">pSmeSM11b</plasmid>
    </source>
</reference>
<dbReference type="RefSeq" id="WP_012477238.1">
    <property type="nucleotide sequence ID" value="NC_010865.1"/>
</dbReference>
<proteinExistence type="predicted"/>
<geneLocation type="plasmid" evidence="1 2">
    <name>pSmeSM11b</name>
</geneLocation>
<sequence>MFTYDPPARIDDLPDPATRAIFLDDWHKWMSHTVHAEIQNLQSDPADNVPSPLFFSEVDRPAQKSDLPVTWNAFPLSVARQTASDPAKGWVWLDGLSESTRYSVDKNHLVKIKQRRQDEYCEWRRDDKGPRGPRYVFTAEGPEYWIMLAKHDLDRVTTLYQKYVSPDVRKEDLLLKNDIRFGEWILKKGSYDPFNTWNTEKGILHLTQGANTLGAEVNLAARATVLRSDMHGQRIVDARRLIGASGYGSINRSSDPNIGFGLNITAVPAGAVKPLSITLANPVGLYMSDIAEGRLTDANDQPLVGWFKFVRGQKGHGLMAVLEPPAGEKRTLDDVYVDGEKLQSGGQVATLIQMVVYAATADLGTPMSPLRPPAYRACAVAGTDLTNLAQTNLDVCDVTTSCGAFGHDMETPVELVDAYPEIFSEEAPAAIASTATRRLTRNA</sequence>
<protein>
    <submittedName>
        <fullName evidence="1">Uncharacterized protein</fullName>
    </submittedName>
</protein>
<keyword evidence="1" id="KW-0614">Plasmid</keyword>
<evidence type="ECO:0000313" key="2">
    <source>
        <dbReference type="Proteomes" id="UP000009045"/>
    </source>
</evidence>
<dbReference type="Proteomes" id="UP000009045">
    <property type="component" value="Plasmid pSmeSM11b"/>
</dbReference>
<reference evidence="2" key="2">
    <citation type="journal article" date="2011" name="J. Biotechnol.">
        <title>The complete genome sequence of the dominant Sinorhizobium meliloti field isolate SM11 extends the S. meliloti pan-genome.</title>
        <authorList>
            <person name="Schneiker-Bekel S."/>
            <person name="Wibberg D."/>
            <person name="Bekel T."/>
            <person name="Blom J."/>
            <person name="Linke B."/>
            <person name="Neuweger H."/>
            <person name="Stiens M."/>
            <person name="Vorholter F.J."/>
            <person name="Weidner S."/>
            <person name="Goesmann A."/>
            <person name="Puhler A."/>
            <person name="Schluter A."/>
        </authorList>
    </citation>
    <scope>NUCLEOTIDE SEQUENCE [LARGE SCALE GENOMIC DNA]</scope>
    <source>
        <strain evidence="2">SM11</strain>
        <plasmid evidence="2">pSmeSM11b</plasmid>
    </source>
</reference>
<dbReference type="AlphaFoldDB" id="A4KVE6"/>
<organism evidence="1 2">
    <name type="scientific">Sinorhizobium meliloti (strain SM11)</name>
    <dbReference type="NCBI Taxonomy" id="707241"/>
    <lineage>
        <taxon>Bacteria</taxon>
        <taxon>Pseudomonadati</taxon>
        <taxon>Pseudomonadota</taxon>
        <taxon>Alphaproteobacteria</taxon>
        <taxon>Hyphomicrobiales</taxon>
        <taxon>Rhizobiaceae</taxon>
        <taxon>Sinorhizobium/Ensifer group</taxon>
        <taxon>Sinorhizobium</taxon>
    </lineage>
</organism>
<evidence type="ECO:0000313" key="1">
    <source>
        <dbReference type="EMBL" id="ABN47047.1"/>
    </source>
</evidence>